<feature type="compositionally biased region" description="Low complexity" evidence="2">
    <location>
        <begin position="101"/>
        <end position="112"/>
    </location>
</feature>
<sequence length="228" mass="23525">MGVNLVQHGGKRDDDGGSGGGGSKREDTDTSGSQTPTTRDPSPPSSSSSSAKRAEDGDSHDPIVKRYAGMDSLGLAGDARLPGDSPYTPPGGDEDDDEPYDPAAEPYDAGAAVAGGNGGEVDDAERSRSSTNDLMKKLAQMKNPVEMTSSILSSLSDSSATLEEQKELLRELSHKVEEQKRHIEMRQLSECAASAATATAASRAPPDEAAAAAAPKPHRGAAQPARAP</sequence>
<feature type="compositionally biased region" description="Low complexity" evidence="2">
    <location>
        <begin position="194"/>
        <end position="215"/>
    </location>
</feature>
<evidence type="ECO:0000313" key="4">
    <source>
        <dbReference type="RefSeq" id="XP_014676685.1"/>
    </source>
</evidence>
<protein>
    <submittedName>
        <fullName evidence="4">Uncharacterized protein LOC106816574</fullName>
    </submittedName>
</protein>
<organism evidence="3 4">
    <name type="scientific">Priapulus caudatus</name>
    <name type="common">Priapulid worm</name>
    <dbReference type="NCBI Taxonomy" id="37621"/>
    <lineage>
        <taxon>Eukaryota</taxon>
        <taxon>Metazoa</taxon>
        <taxon>Ecdysozoa</taxon>
        <taxon>Scalidophora</taxon>
        <taxon>Priapulida</taxon>
        <taxon>Priapulimorpha</taxon>
        <taxon>Priapulimorphida</taxon>
        <taxon>Priapulidae</taxon>
        <taxon>Priapulus</taxon>
    </lineage>
</organism>
<feature type="compositionally biased region" description="Polar residues" evidence="2">
    <location>
        <begin position="30"/>
        <end position="40"/>
    </location>
</feature>
<feature type="region of interest" description="Disordered" evidence="2">
    <location>
        <begin position="1"/>
        <end position="132"/>
    </location>
</feature>
<evidence type="ECO:0000313" key="3">
    <source>
        <dbReference type="Proteomes" id="UP000695022"/>
    </source>
</evidence>
<evidence type="ECO:0000256" key="2">
    <source>
        <dbReference type="SAM" id="MobiDB-lite"/>
    </source>
</evidence>
<name>A0ABM1EWW4_PRICU</name>
<dbReference type="Proteomes" id="UP000695022">
    <property type="component" value="Unplaced"/>
</dbReference>
<accession>A0ABM1EWW4</accession>
<gene>
    <name evidence="4" type="primary">LOC106816574</name>
</gene>
<feature type="compositionally biased region" description="Basic and acidic residues" evidence="2">
    <location>
        <begin position="52"/>
        <end position="64"/>
    </location>
</feature>
<feature type="coiled-coil region" evidence="1">
    <location>
        <begin position="152"/>
        <end position="182"/>
    </location>
</feature>
<keyword evidence="1" id="KW-0175">Coiled coil</keyword>
<dbReference type="GeneID" id="106816574"/>
<evidence type="ECO:0000256" key="1">
    <source>
        <dbReference type="SAM" id="Coils"/>
    </source>
</evidence>
<dbReference type="RefSeq" id="XP_014676685.1">
    <property type="nucleotide sequence ID" value="XM_014821199.1"/>
</dbReference>
<proteinExistence type="predicted"/>
<keyword evidence="3" id="KW-1185">Reference proteome</keyword>
<feature type="region of interest" description="Disordered" evidence="2">
    <location>
        <begin position="194"/>
        <end position="228"/>
    </location>
</feature>
<reference evidence="4" key="1">
    <citation type="submission" date="2025-08" db="UniProtKB">
        <authorList>
            <consortium name="RefSeq"/>
        </authorList>
    </citation>
    <scope>IDENTIFICATION</scope>
</reference>